<sequence>MSIMVLSSSIPEDIISTILDELSDDVQSLKRCSLVSQSFLPHCHKILFSYICLDHPTRSRGLYQMITNNASFTPYIRTIEIISSAHPEFDDHDWVTMEPTLAPLLRTLHNLHTFALRKKQLLSHLPWDTLPGDLRFAILGLSVSAIDLACVTNVPMGHFGRLVCLKNLRLMRIGSDQGHALDLGPLDASSPPSPLQPVGYLESLNISDSPTCGRHFVTTLTDTRSLLKLSRLKDLEMYGDNDFVGTIMEAAGQSLQRVALSGLGNDRDYHPSPFIGLPSFSTLPALRSLRITTTFKRGHPHDPLPLLAQALAGATPRDTCALQDLIIYIDLYHVWDVYITPGNVAALEEYAFWPAFDEALAARPGAYPKLEKVVVGLLVGCGKEAFAEMPKRRMPMLLERGVLEFTL</sequence>
<dbReference type="AlphaFoldDB" id="A0A8H5GU20"/>
<proteinExistence type="predicted"/>
<keyword evidence="2" id="KW-1185">Reference proteome</keyword>
<dbReference type="InterPro" id="IPR032675">
    <property type="entry name" value="LRR_dom_sf"/>
</dbReference>
<comment type="caution">
    <text evidence="1">The sequence shown here is derived from an EMBL/GenBank/DDBJ whole genome shotgun (WGS) entry which is preliminary data.</text>
</comment>
<evidence type="ECO:0008006" key="3">
    <source>
        <dbReference type="Google" id="ProtNLM"/>
    </source>
</evidence>
<evidence type="ECO:0000313" key="1">
    <source>
        <dbReference type="EMBL" id="KAF5370994.1"/>
    </source>
</evidence>
<dbReference type="EMBL" id="JAACJP010000049">
    <property type="protein sequence ID" value="KAF5370994.1"/>
    <property type="molecule type" value="Genomic_DNA"/>
</dbReference>
<name>A0A8H5GU20_9AGAR</name>
<protein>
    <recommendedName>
        <fullName evidence="3">F-box domain-containing protein</fullName>
    </recommendedName>
</protein>
<gene>
    <name evidence="1" type="ORF">D9615_010028</name>
</gene>
<dbReference type="SUPFAM" id="SSF52047">
    <property type="entry name" value="RNI-like"/>
    <property type="match status" value="1"/>
</dbReference>
<dbReference type="OrthoDB" id="2788229at2759"/>
<accession>A0A8H5GU20</accession>
<reference evidence="1 2" key="1">
    <citation type="journal article" date="2020" name="ISME J.">
        <title>Uncovering the hidden diversity of litter-decomposition mechanisms in mushroom-forming fungi.</title>
        <authorList>
            <person name="Floudas D."/>
            <person name="Bentzer J."/>
            <person name="Ahren D."/>
            <person name="Johansson T."/>
            <person name="Persson P."/>
            <person name="Tunlid A."/>
        </authorList>
    </citation>
    <scope>NUCLEOTIDE SEQUENCE [LARGE SCALE GENOMIC DNA]</scope>
    <source>
        <strain evidence="1 2">CBS 661.87</strain>
    </source>
</reference>
<dbReference type="Proteomes" id="UP000565441">
    <property type="component" value="Unassembled WGS sequence"/>
</dbReference>
<evidence type="ECO:0000313" key="2">
    <source>
        <dbReference type="Proteomes" id="UP000565441"/>
    </source>
</evidence>
<organism evidence="1 2">
    <name type="scientific">Tricholomella constricta</name>
    <dbReference type="NCBI Taxonomy" id="117010"/>
    <lineage>
        <taxon>Eukaryota</taxon>
        <taxon>Fungi</taxon>
        <taxon>Dikarya</taxon>
        <taxon>Basidiomycota</taxon>
        <taxon>Agaricomycotina</taxon>
        <taxon>Agaricomycetes</taxon>
        <taxon>Agaricomycetidae</taxon>
        <taxon>Agaricales</taxon>
        <taxon>Tricholomatineae</taxon>
        <taxon>Lyophyllaceae</taxon>
        <taxon>Tricholomella</taxon>
    </lineage>
</organism>
<dbReference type="Gene3D" id="3.80.10.10">
    <property type="entry name" value="Ribonuclease Inhibitor"/>
    <property type="match status" value="1"/>
</dbReference>